<dbReference type="AlphaFoldDB" id="U2F881"/>
<reference evidence="2 3" key="2">
    <citation type="journal article" date="2013" name="PLoS ONE">
        <title>INDIGO - INtegrated Data Warehouse of MIcrobial GenOmes with Examples from the Red Sea Extremophiles.</title>
        <authorList>
            <person name="Alam I."/>
            <person name="Antunes A."/>
            <person name="Kamau A.A."/>
            <person name="Ba Alawi W."/>
            <person name="Kalkatawi M."/>
            <person name="Stingl U."/>
            <person name="Bajic V.B."/>
        </authorList>
    </citation>
    <scope>NUCLEOTIDE SEQUENCE [LARGE SCALE GENOMIC DNA]</scope>
    <source>
        <strain evidence="2 3">SARL4B</strain>
    </source>
</reference>
<sequence length="176" mass="19974">MDSTSGPLRIEAQCYLGDQNNDPRPTNSDNIQNAWNNITYGVFNPVQIPSRTGVNQDQYTCEFGFSQEIRDIKEETFYQYRYFTPELNYWPDNYTAYQKQKPLTIYEGRDPSGRIRTRIEPGGVTGSGSYSSVQARLADQPMHHTTTNLFQNYPVPSGRGSPISDRCPVSPNIPCS</sequence>
<evidence type="ECO:0000256" key="1">
    <source>
        <dbReference type="SAM" id="MobiDB-lite"/>
    </source>
</evidence>
<organism evidence="2 3">
    <name type="scientific">Halorhabdus tiamatea SARL4B</name>
    <dbReference type="NCBI Taxonomy" id="1033806"/>
    <lineage>
        <taxon>Archaea</taxon>
        <taxon>Methanobacteriati</taxon>
        <taxon>Methanobacteriota</taxon>
        <taxon>Stenosarchaea group</taxon>
        <taxon>Halobacteria</taxon>
        <taxon>Halobacteriales</taxon>
        <taxon>Haloarculaceae</taxon>
        <taxon>Halorhabdus</taxon>
    </lineage>
</organism>
<proteinExistence type="predicted"/>
<gene>
    <name evidence="2" type="ORF">HLRTI_001545</name>
</gene>
<dbReference type="Proteomes" id="UP000003861">
    <property type="component" value="Unassembled WGS sequence"/>
</dbReference>
<protein>
    <submittedName>
        <fullName evidence="2">Uncharacterized protein</fullName>
    </submittedName>
</protein>
<accession>U2F881</accession>
<dbReference type="GeneID" id="41484437"/>
<name>U2F881_9EURY</name>
<dbReference type="RefSeq" id="WP_021029506.1">
    <property type="nucleotide sequence ID" value="NC_021921.1"/>
</dbReference>
<evidence type="ECO:0000313" key="3">
    <source>
        <dbReference type="Proteomes" id="UP000003861"/>
    </source>
</evidence>
<reference evidence="2 3" key="1">
    <citation type="journal article" date="2011" name="J. Bacteriol.">
        <title>Genome sequence of Halorhabdus tiamatea, the first archaeon isolated from a deep-sea anoxic brine lake.</title>
        <authorList>
            <person name="Antunes A."/>
            <person name="Alam I."/>
            <person name="Bajic V.B."/>
            <person name="Stingl U."/>
        </authorList>
    </citation>
    <scope>NUCLEOTIDE SEQUENCE [LARGE SCALE GENOMIC DNA]</scope>
    <source>
        <strain evidence="2 3">SARL4B</strain>
    </source>
</reference>
<comment type="caution">
    <text evidence="2">The sequence shown here is derived from an EMBL/GenBank/DDBJ whole genome shotgun (WGS) entry which is preliminary data.</text>
</comment>
<feature type="region of interest" description="Disordered" evidence="1">
    <location>
        <begin position="155"/>
        <end position="176"/>
    </location>
</feature>
<evidence type="ECO:0000313" key="2">
    <source>
        <dbReference type="EMBL" id="ERJ06340.1"/>
    </source>
</evidence>
<dbReference type="EMBL" id="AFNT02000016">
    <property type="protein sequence ID" value="ERJ06340.1"/>
    <property type="molecule type" value="Genomic_DNA"/>
</dbReference>